<gene>
    <name evidence="1" type="ORF">ACFFJC_00005</name>
</gene>
<proteinExistence type="predicted"/>
<dbReference type="RefSeq" id="WP_379485520.1">
    <property type="nucleotide sequence ID" value="NZ_JBHLWK010000001.1"/>
</dbReference>
<keyword evidence="2" id="KW-1185">Reference proteome</keyword>
<sequence>MTITVFTWNMGGVGPQGTRGVGHASAQVGDAYISWWPAEHALKAALDSRAKRHTIRDDIEADGTPHFASAPIADLDEDKVLSWWKSVCDANDNWSHDERALGSYRFLSNNCSTTVFRALLIGAAPELRTRIWATYLSSQANTEATLARAGVILDRIVGGWGGYAQVIESIKLLGIDRTVTALRPAGLIVTPLDVHAVVSKIWS</sequence>
<evidence type="ECO:0008006" key="3">
    <source>
        <dbReference type="Google" id="ProtNLM"/>
    </source>
</evidence>
<evidence type="ECO:0000313" key="1">
    <source>
        <dbReference type="EMBL" id="MFC0202647.1"/>
    </source>
</evidence>
<dbReference type="Proteomes" id="UP001589798">
    <property type="component" value="Unassembled WGS sequence"/>
</dbReference>
<accession>A0ABV6CPH9</accession>
<organism evidence="1 2">
    <name type="scientific">Novosphingobium soli</name>
    <dbReference type="NCBI Taxonomy" id="574956"/>
    <lineage>
        <taxon>Bacteria</taxon>
        <taxon>Pseudomonadati</taxon>
        <taxon>Pseudomonadota</taxon>
        <taxon>Alphaproteobacteria</taxon>
        <taxon>Sphingomonadales</taxon>
        <taxon>Sphingomonadaceae</taxon>
        <taxon>Novosphingobium</taxon>
    </lineage>
</organism>
<dbReference type="EMBL" id="JBHLWK010000001">
    <property type="protein sequence ID" value="MFC0202647.1"/>
    <property type="molecule type" value="Genomic_DNA"/>
</dbReference>
<comment type="caution">
    <text evidence="1">The sequence shown here is derived from an EMBL/GenBank/DDBJ whole genome shotgun (WGS) entry which is preliminary data.</text>
</comment>
<protein>
    <recommendedName>
        <fullName evidence="3">DUF4105 domain-containing protein</fullName>
    </recommendedName>
</protein>
<reference evidence="1 2" key="1">
    <citation type="submission" date="2024-09" db="EMBL/GenBank/DDBJ databases">
        <authorList>
            <person name="Sun Q."/>
            <person name="Mori K."/>
        </authorList>
    </citation>
    <scope>NUCLEOTIDE SEQUENCE [LARGE SCALE GENOMIC DNA]</scope>
    <source>
        <strain evidence="1 2">CCM 7706</strain>
    </source>
</reference>
<evidence type="ECO:0000313" key="2">
    <source>
        <dbReference type="Proteomes" id="UP001589798"/>
    </source>
</evidence>
<name>A0ABV6CPH9_9SPHN</name>